<gene>
    <name evidence="1" type="ORF">L6164_007695</name>
</gene>
<dbReference type="EMBL" id="CM039429">
    <property type="protein sequence ID" value="KAI4346832.1"/>
    <property type="molecule type" value="Genomic_DNA"/>
</dbReference>
<sequence length="391" mass="44665">MGLLGRNFASKLTSVTKHLVARIAILKKQHQSRASYARSDAAELLNLGYHDRALLRVEHLIKEQNMLDVFVMIESYCKFLSQKAELLERNKECPAELKEATSSLIYACSRCGEMPELQKMREIFTSKFGKEFEAQAVELYKNNGVNSEMIQKLAARPAALEIRLKVLKNIADEIGVTLHLEQESTIINVNELNLERRQEVLESRKSSEANDFNPREKIQGFTETEVHGKELSDSNKERTRYKDITATAQEAFKPTAYGVEVNENSNQRATLDKVHQGKNSSSESEEVLPKNNNSFNTKESEERVAITQHAKPESRLSQIPRDNTKSSADTELVFSKYMHEDTKNDKPNKSNNSRSELPHLSLLSDLEFFVTTRIDDPTRILLRTQPKKYIF</sequence>
<keyword evidence="2" id="KW-1185">Reference proteome</keyword>
<organism evidence="1 2">
    <name type="scientific">Bauhinia variegata</name>
    <name type="common">Purple orchid tree</name>
    <name type="synonym">Phanera variegata</name>
    <dbReference type="NCBI Taxonomy" id="167791"/>
    <lineage>
        <taxon>Eukaryota</taxon>
        <taxon>Viridiplantae</taxon>
        <taxon>Streptophyta</taxon>
        <taxon>Embryophyta</taxon>
        <taxon>Tracheophyta</taxon>
        <taxon>Spermatophyta</taxon>
        <taxon>Magnoliopsida</taxon>
        <taxon>eudicotyledons</taxon>
        <taxon>Gunneridae</taxon>
        <taxon>Pentapetalae</taxon>
        <taxon>rosids</taxon>
        <taxon>fabids</taxon>
        <taxon>Fabales</taxon>
        <taxon>Fabaceae</taxon>
        <taxon>Cercidoideae</taxon>
        <taxon>Cercideae</taxon>
        <taxon>Bauhiniinae</taxon>
        <taxon>Bauhinia</taxon>
    </lineage>
</organism>
<protein>
    <submittedName>
        <fullName evidence="1">Uncharacterized protein</fullName>
    </submittedName>
</protein>
<name>A0ACB9PFJ4_BAUVA</name>
<dbReference type="Proteomes" id="UP000828941">
    <property type="component" value="Chromosome 4"/>
</dbReference>
<reference evidence="1 2" key="1">
    <citation type="journal article" date="2022" name="DNA Res.">
        <title>Chromosomal-level genome assembly of the orchid tree Bauhinia variegata (Leguminosae; Cercidoideae) supports the allotetraploid origin hypothesis of Bauhinia.</title>
        <authorList>
            <person name="Zhong Y."/>
            <person name="Chen Y."/>
            <person name="Zheng D."/>
            <person name="Pang J."/>
            <person name="Liu Y."/>
            <person name="Luo S."/>
            <person name="Meng S."/>
            <person name="Qian L."/>
            <person name="Wei D."/>
            <person name="Dai S."/>
            <person name="Zhou R."/>
        </authorList>
    </citation>
    <scope>NUCLEOTIDE SEQUENCE [LARGE SCALE GENOMIC DNA]</scope>
    <source>
        <strain evidence="1">BV-YZ2020</strain>
    </source>
</reference>
<evidence type="ECO:0000313" key="2">
    <source>
        <dbReference type="Proteomes" id="UP000828941"/>
    </source>
</evidence>
<accession>A0ACB9PFJ4</accession>
<proteinExistence type="predicted"/>
<comment type="caution">
    <text evidence="1">The sequence shown here is derived from an EMBL/GenBank/DDBJ whole genome shotgun (WGS) entry which is preliminary data.</text>
</comment>
<evidence type="ECO:0000313" key="1">
    <source>
        <dbReference type="EMBL" id="KAI4346832.1"/>
    </source>
</evidence>